<dbReference type="SUPFAM" id="SSF55166">
    <property type="entry name" value="Hedgehog/DD-peptidase"/>
    <property type="match status" value="1"/>
</dbReference>
<dbReference type="Proteomes" id="UP000005753">
    <property type="component" value="Chromosome"/>
</dbReference>
<dbReference type="Gene3D" id="3.30.1380.10">
    <property type="match status" value="1"/>
</dbReference>
<dbReference type="InterPro" id="IPR039561">
    <property type="entry name" value="Peptidase_M15C"/>
</dbReference>
<dbReference type="Pfam" id="PF13539">
    <property type="entry name" value="Peptidase_M15_4"/>
    <property type="match status" value="1"/>
</dbReference>
<reference evidence="2 3" key="1">
    <citation type="submission" date="2010-08" db="EMBL/GenBank/DDBJ databases">
        <authorList>
            <consortium name="US DOE Joint Genome Institute (JGI-PGF)"/>
            <person name="Lucas S."/>
            <person name="Copeland A."/>
            <person name="Lapidus A."/>
            <person name="Cheng J.-F."/>
            <person name="Bruce D."/>
            <person name="Goodwin L."/>
            <person name="Pitluck S."/>
            <person name="Land M.L."/>
            <person name="Hauser L."/>
            <person name="Chang Y.-J."/>
            <person name="Anderson I.J."/>
            <person name="Johnson E."/>
            <person name="Mulhopadhyay B."/>
            <person name="Kyrpides N."/>
            <person name="Woyke T.J."/>
        </authorList>
    </citation>
    <scope>NUCLEOTIDE SEQUENCE [LARGE SCALE GENOMIC DNA]</scope>
    <source>
        <strain evidence="2 3">6</strain>
    </source>
</reference>
<gene>
    <name evidence="2" type="ORF">EubceDRAFT1_2620</name>
</gene>
<dbReference type="CDD" id="cd14845">
    <property type="entry name" value="L-Ala-D-Glu_peptidase_like"/>
    <property type="match status" value="1"/>
</dbReference>
<dbReference type="AlphaFoldDB" id="I5AX10"/>
<dbReference type="GO" id="GO:0008233">
    <property type="term" value="F:peptidase activity"/>
    <property type="evidence" value="ECO:0007669"/>
    <property type="project" value="InterPro"/>
</dbReference>
<name>I5AX10_EUBC6</name>
<feature type="domain" description="Peptidase M15C" evidence="1">
    <location>
        <begin position="112"/>
        <end position="191"/>
    </location>
</feature>
<evidence type="ECO:0000313" key="2">
    <source>
        <dbReference type="EMBL" id="EIM58333.1"/>
    </source>
</evidence>
<evidence type="ECO:0000259" key="1">
    <source>
        <dbReference type="Pfam" id="PF13539"/>
    </source>
</evidence>
<organism evidence="2 3">
    <name type="scientific">Eubacterium cellulosolvens (strain ATCC 43171 / JCM 9499 / 6)</name>
    <name type="common">Cillobacterium cellulosolvens</name>
    <dbReference type="NCBI Taxonomy" id="633697"/>
    <lineage>
        <taxon>Bacteria</taxon>
        <taxon>Bacillati</taxon>
        <taxon>Bacillota</taxon>
        <taxon>Clostridia</taxon>
        <taxon>Eubacteriales</taxon>
        <taxon>Eubacteriaceae</taxon>
        <taxon>Eubacterium</taxon>
    </lineage>
</organism>
<proteinExistence type="predicted"/>
<dbReference type="InterPro" id="IPR009045">
    <property type="entry name" value="Zn_M74/Hedgehog-like"/>
</dbReference>
<dbReference type="OrthoDB" id="9799970at2"/>
<evidence type="ECO:0000313" key="3">
    <source>
        <dbReference type="Proteomes" id="UP000005753"/>
    </source>
</evidence>
<dbReference type="eggNOG" id="COG2843">
    <property type="taxonomic scope" value="Bacteria"/>
</dbReference>
<dbReference type="STRING" id="633697.EubceDRAFT1_2620"/>
<dbReference type="HOGENOM" id="CLU_066235_1_1_9"/>
<accession>I5AX10</accession>
<dbReference type="EMBL" id="CM001487">
    <property type="protein sequence ID" value="EIM58333.1"/>
    <property type="molecule type" value="Genomic_DNA"/>
</dbReference>
<reference evidence="2 3" key="2">
    <citation type="submission" date="2012-02" db="EMBL/GenBank/DDBJ databases">
        <title>Improved High-Quality Draft sequence of Eubacterium cellulosolvens 6.</title>
        <authorList>
            <consortium name="US DOE Joint Genome Institute"/>
            <person name="Lucas S."/>
            <person name="Han J."/>
            <person name="Lapidus A."/>
            <person name="Cheng J.-F."/>
            <person name="Goodwin L."/>
            <person name="Pitluck S."/>
            <person name="Peters L."/>
            <person name="Mikhailova N."/>
            <person name="Gu W."/>
            <person name="Detter J.C."/>
            <person name="Han C."/>
            <person name="Tapia R."/>
            <person name="Land M."/>
            <person name="Hauser L."/>
            <person name="Kyrpides N."/>
            <person name="Ivanova N."/>
            <person name="Pagani I."/>
            <person name="Johnson E."/>
            <person name="Mukhopadhyay B."/>
            <person name="Anderson I."/>
            <person name="Woyke T."/>
        </authorList>
    </citation>
    <scope>NUCLEOTIDE SEQUENCE [LARGE SCALE GENOMIC DNA]</scope>
    <source>
        <strain evidence="2 3">6</strain>
    </source>
</reference>
<sequence length="198" mass="23025">MEGFSIENISDELFDRMKGKSFKENCTTPREDLRYLRVLHKNLEGETKCGELVCHKVVAEDLIDIFRKLYEASYPIEQIRLIDDFDGDDELSMSKNNCSSFNFRKISFTDLLSNHSYGLAVDINPLYNPYIQTVNGELHVEPANSVPYTDRSKAWPYKIERGDLCFRLFEEHGFTWGGDWTESKDYQHFEKEVPGVNA</sequence>
<keyword evidence="3" id="KW-1185">Reference proteome</keyword>
<protein>
    <recommendedName>
        <fullName evidence="1">Peptidase M15C domain-containing protein</fullName>
    </recommendedName>
</protein>